<proteinExistence type="predicted"/>
<dbReference type="Proteomes" id="UP000288805">
    <property type="component" value="Unassembled WGS sequence"/>
</dbReference>
<feature type="region of interest" description="Disordered" evidence="1">
    <location>
        <begin position="9"/>
        <end position="31"/>
    </location>
</feature>
<dbReference type="PANTHER" id="PTHR11439">
    <property type="entry name" value="GAG-POL-RELATED RETROTRANSPOSON"/>
    <property type="match status" value="1"/>
</dbReference>
<organism evidence="3 4">
    <name type="scientific">Vitis vinifera</name>
    <name type="common">Grape</name>
    <dbReference type="NCBI Taxonomy" id="29760"/>
    <lineage>
        <taxon>Eukaryota</taxon>
        <taxon>Viridiplantae</taxon>
        <taxon>Streptophyta</taxon>
        <taxon>Embryophyta</taxon>
        <taxon>Tracheophyta</taxon>
        <taxon>Spermatophyta</taxon>
        <taxon>Magnoliopsida</taxon>
        <taxon>eudicotyledons</taxon>
        <taxon>Gunneridae</taxon>
        <taxon>Pentapetalae</taxon>
        <taxon>rosids</taxon>
        <taxon>Vitales</taxon>
        <taxon>Vitaceae</taxon>
        <taxon>Viteae</taxon>
        <taxon>Vitis</taxon>
    </lineage>
</organism>
<dbReference type="CDD" id="cd09272">
    <property type="entry name" value="RNase_HI_RT_Ty1"/>
    <property type="match status" value="1"/>
</dbReference>
<dbReference type="EMBL" id="QGNW01000044">
    <property type="protein sequence ID" value="RVX07690.1"/>
    <property type="molecule type" value="Genomic_DNA"/>
</dbReference>
<dbReference type="PANTHER" id="PTHR11439:SF440">
    <property type="entry name" value="INTEGRASE CATALYTIC DOMAIN-CONTAINING PROTEIN"/>
    <property type="match status" value="1"/>
</dbReference>
<feature type="domain" description="Reverse transcriptase Ty1/copia-type" evidence="2">
    <location>
        <begin position="438"/>
        <end position="543"/>
    </location>
</feature>
<dbReference type="AlphaFoldDB" id="A0A438JFG1"/>
<dbReference type="SUPFAM" id="SSF56672">
    <property type="entry name" value="DNA/RNA polymerases"/>
    <property type="match status" value="1"/>
</dbReference>
<protein>
    <submittedName>
        <fullName evidence="3">Retrovirus-related Pol polyprotein from transposon RE1</fullName>
    </submittedName>
</protein>
<evidence type="ECO:0000313" key="4">
    <source>
        <dbReference type="Proteomes" id="UP000288805"/>
    </source>
</evidence>
<comment type="caution">
    <text evidence="3">The sequence shown here is derived from an EMBL/GenBank/DDBJ whole genome shotgun (WGS) entry which is preliminary data.</text>
</comment>
<feature type="compositionally biased region" description="Polar residues" evidence="1">
    <location>
        <begin position="200"/>
        <end position="209"/>
    </location>
</feature>
<reference evidence="3 4" key="1">
    <citation type="journal article" date="2018" name="PLoS Genet.">
        <title>Population sequencing reveals clonal diversity and ancestral inbreeding in the grapevine cultivar Chardonnay.</title>
        <authorList>
            <person name="Roach M.J."/>
            <person name="Johnson D.L."/>
            <person name="Bohlmann J."/>
            <person name="van Vuuren H.J."/>
            <person name="Jones S.J."/>
            <person name="Pretorius I.S."/>
            <person name="Schmidt S.A."/>
            <person name="Borneman A.R."/>
        </authorList>
    </citation>
    <scope>NUCLEOTIDE SEQUENCE [LARGE SCALE GENOMIC DNA]</scope>
    <source>
        <strain evidence="4">cv. Chardonnay</strain>
        <tissue evidence="3">Leaf</tissue>
    </source>
</reference>
<evidence type="ECO:0000259" key="2">
    <source>
        <dbReference type="Pfam" id="PF07727"/>
    </source>
</evidence>
<evidence type="ECO:0000256" key="1">
    <source>
        <dbReference type="SAM" id="MobiDB-lite"/>
    </source>
</evidence>
<dbReference type="Pfam" id="PF07727">
    <property type="entry name" value="RVT_2"/>
    <property type="match status" value="1"/>
</dbReference>
<gene>
    <name evidence="3" type="primary">RE1_1261</name>
    <name evidence="3" type="ORF">CK203_021940</name>
</gene>
<feature type="region of interest" description="Disordered" evidence="1">
    <location>
        <begin position="185"/>
        <end position="209"/>
    </location>
</feature>
<evidence type="ECO:0000313" key="3">
    <source>
        <dbReference type="EMBL" id="RVX07690.1"/>
    </source>
</evidence>
<accession>A0A438JFG1</accession>
<dbReference type="InterPro" id="IPR043502">
    <property type="entry name" value="DNA/RNA_pol_sf"/>
</dbReference>
<name>A0A438JFG1_VITVI</name>
<dbReference type="InterPro" id="IPR013103">
    <property type="entry name" value="RVT_2"/>
</dbReference>
<sequence length="771" mass="87703">MGDYRRAFTGLSKDGSKEGSNQSSSSTLTINPTASFDHSSLQITSYKLNGRNLFQWSQSDPSYSSWDTNNALVMAWLINSMEEHIGSLYLVHNTTKAIWDKIWQELDIFEPTNWCGECAGKYAKLVEKQRTYDFLISLNKDLDEVRGRMLGTHPLPQIEEIFTEVHREESKRKYILGDSKTPLQTKASALAAKDQESQHTTENSSNSQHACKGNLWCDFCQRSNHNRENCWKLHGRPANQSPKPQGTFRRDTCAYQSTAKTQKLKNNDNIGGLNLNKEQIEKFYKLLTPEKTTSNSLIAQKGNFLTALKCTKKEKEPWIIDSGASDHMIDHCEFQDQSSGKKIGNASEDGGLYYFDEDTDESKQAQTGNQQRQEDLIPSTTCHDLDLDLGNSQVSLPIVNSDDLPIALRNDTQDNEEALLKKEWKNAVEEEIKALEKNGTWEVVSKPRDVILVGCKWVFTGKYKSDGSIERYKARLVAKGFTQTYGIDCHETLALIAKLNTIKVLLSPSSNLDWPLQQLDIKNAFLNEDLSEEAYMDLHPGFKEMTCLKKRLAKEFEIKDLGPLRYFLGMEIARNRSGIFVSQRKYDLDLLKETGLPGCKLGDTPVDPNIRLSNQNSSAPVDKGRYQRLVGKLIYLVHTRPNIAFAFNLVGQFMHAPYEEHLEVVMRILKYPKGSPRRGLFFKKGQSCEIEAYANTNWASSEVDRRSTSGYRSYVWGNLVMWRSKKQNVVAKSSAEAELRSLVNGVSELIWLKLLLEELQMPTKSPIFFFF</sequence>